<reference evidence="2 3" key="1">
    <citation type="journal article" date="2021" name="Elife">
        <title>Chloroplast acquisition without the gene transfer in kleptoplastic sea slugs, Plakobranchus ocellatus.</title>
        <authorList>
            <person name="Maeda T."/>
            <person name="Takahashi S."/>
            <person name="Yoshida T."/>
            <person name="Shimamura S."/>
            <person name="Takaki Y."/>
            <person name="Nagai Y."/>
            <person name="Toyoda A."/>
            <person name="Suzuki Y."/>
            <person name="Arimoto A."/>
            <person name="Ishii H."/>
            <person name="Satoh N."/>
            <person name="Nishiyama T."/>
            <person name="Hasebe M."/>
            <person name="Maruyama T."/>
            <person name="Minagawa J."/>
            <person name="Obokata J."/>
            <person name="Shigenobu S."/>
        </authorList>
    </citation>
    <scope>NUCLEOTIDE SEQUENCE [LARGE SCALE GENOMIC DNA]</scope>
</reference>
<evidence type="ECO:0000313" key="2">
    <source>
        <dbReference type="EMBL" id="GFS17545.1"/>
    </source>
</evidence>
<evidence type="ECO:0000313" key="3">
    <source>
        <dbReference type="Proteomes" id="UP000762676"/>
    </source>
</evidence>
<gene>
    <name evidence="2" type="ORF">ElyMa_003241800</name>
</gene>
<dbReference type="InterPro" id="IPR013783">
    <property type="entry name" value="Ig-like_fold"/>
</dbReference>
<dbReference type="Gene3D" id="2.60.40.10">
    <property type="entry name" value="Immunoglobulins"/>
    <property type="match status" value="1"/>
</dbReference>
<dbReference type="GO" id="GO:0050808">
    <property type="term" value="P:synapse organization"/>
    <property type="evidence" value="ECO:0007669"/>
    <property type="project" value="TreeGrafter"/>
</dbReference>
<protein>
    <submittedName>
        <fullName evidence="2">Protein amalgam-like isoform X4</fullName>
    </submittedName>
</protein>
<proteinExistence type="predicted"/>
<dbReference type="InterPro" id="IPR013106">
    <property type="entry name" value="Ig_V-set"/>
</dbReference>
<sequence length="170" mass="19791">MGNSALWILREVNNRSNLEAKKNSIRGLPTRSWLRLQTRALTDRTRLSLSRDADHVKIEGKFSFLKSFLVHGTSSVLWQKHQHGNQETAKRVLTMDSRRIISDERISVERPFTTEWNLHLRQVVLSDAGTYECHINTNPVQSSRIQLVVQGRWVRNYGGAERCPPFQWLR</sequence>
<comment type="caution">
    <text evidence="2">The sequence shown here is derived from an EMBL/GenBank/DDBJ whole genome shotgun (WGS) entry which is preliminary data.</text>
</comment>
<dbReference type="AlphaFoldDB" id="A0AAV4J5J1"/>
<dbReference type="EMBL" id="BMAT01006665">
    <property type="protein sequence ID" value="GFS17545.1"/>
    <property type="molecule type" value="Genomic_DNA"/>
</dbReference>
<evidence type="ECO:0000259" key="1">
    <source>
        <dbReference type="Pfam" id="PF07686"/>
    </source>
</evidence>
<dbReference type="InterPro" id="IPR037448">
    <property type="entry name" value="Zig-8"/>
</dbReference>
<feature type="domain" description="Immunoglobulin V-set" evidence="1">
    <location>
        <begin position="69"/>
        <end position="143"/>
    </location>
</feature>
<dbReference type="GO" id="GO:0032589">
    <property type="term" value="C:neuron projection membrane"/>
    <property type="evidence" value="ECO:0007669"/>
    <property type="project" value="TreeGrafter"/>
</dbReference>
<dbReference type="Proteomes" id="UP000762676">
    <property type="component" value="Unassembled WGS sequence"/>
</dbReference>
<keyword evidence="3" id="KW-1185">Reference proteome</keyword>
<name>A0AAV4J5J1_9GAST</name>
<dbReference type="PANTHER" id="PTHR23279">
    <property type="entry name" value="DEFECTIVE PROBOSCIS EXTENSION RESPONSE DPR -RELATED"/>
    <property type="match status" value="1"/>
</dbReference>
<dbReference type="Pfam" id="PF07686">
    <property type="entry name" value="V-set"/>
    <property type="match status" value="1"/>
</dbReference>
<accession>A0AAV4J5J1</accession>
<dbReference type="InterPro" id="IPR036179">
    <property type="entry name" value="Ig-like_dom_sf"/>
</dbReference>
<dbReference type="PANTHER" id="PTHR23279:SF36">
    <property type="entry name" value="DEFECTIVE PROBOSCIS EXTENSION RESPONSE 9, ISOFORM A"/>
    <property type="match status" value="1"/>
</dbReference>
<organism evidence="2 3">
    <name type="scientific">Elysia marginata</name>
    <dbReference type="NCBI Taxonomy" id="1093978"/>
    <lineage>
        <taxon>Eukaryota</taxon>
        <taxon>Metazoa</taxon>
        <taxon>Spiralia</taxon>
        <taxon>Lophotrochozoa</taxon>
        <taxon>Mollusca</taxon>
        <taxon>Gastropoda</taxon>
        <taxon>Heterobranchia</taxon>
        <taxon>Euthyneura</taxon>
        <taxon>Panpulmonata</taxon>
        <taxon>Sacoglossa</taxon>
        <taxon>Placobranchoidea</taxon>
        <taxon>Plakobranchidae</taxon>
        <taxon>Elysia</taxon>
    </lineage>
</organism>
<dbReference type="SUPFAM" id="SSF48726">
    <property type="entry name" value="Immunoglobulin"/>
    <property type="match status" value="1"/>
</dbReference>